<reference evidence="8 9" key="1">
    <citation type="journal article" date="2019" name="Sci. Rep.">
        <title>Comparative genomics of chytrid fungi reveal insights into the obligate biotrophic and pathogenic lifestyle of Synchytrium endobioticum.</title>
        <authorList>
            <person name="van de Vossenberg B.T.L.H."/>
            <person name="Warris S."/>
            <person name="Nguyen H.D.T."/>
            <person name="van Gent-Pelzer M.P.E."/>
            <person name="Joly D.L."/>
            <person name="van de Geest H.C."/>
            <person name="Bonants P.J.M."/>
            <person name="Smith D.S."/>
            <person name="Levesque C.A."/>
            <person name="van der Lee T.A.J."/>
        </authorList>
    </citation>
    <scope>NUCLEOTIDE SEQUENCE [LARGE SCALE GENOMIC DNA]</scope>
    <source>
        <strain evidence="8 9">LEV6574</strain>
    </source>
</reference>
<dbReference type="GO" id="GO:0005634">
    <property type="term" value="C:nucleus"/>
    <property type="evidence" value="ECO:0007669"/>
    <property type="project" value="UniProtKB-SubCell"/>
</dbReference>
<comment type="subcellular location">
    <subcellularLocation>
        <location evidence="1">Nucleus</location>
    </subcellularLocation>
</comment>
<evidence type="ECO:0000256" key="6">
    <source>
        <dbReference type="SAM" id="MobiDB-lite"/>
    </source>
</evidence>
<dbReference type="Gene3D" id="4.10.280.10">
    <property type="entry name" value="Helix-loop-helix DNA-binding domain"/>
    <property type="match status" value="1"/>
</dbReference>
<protein>
    <recommendedName>
        <fullName evidence="7">BHLH domain-containing protein</fullName>
    </recommendedName>
</protein>
<evidence type="ECO:0000256" key="1">
    <source>
        <dbReference type="ARBA" id="ARBA00004123"/>
    </source>
</evidence>
<dbReference type="InterPro" id="IPR036638">
    <property type="entry name" value="HLH_DNA-bd_sf"/>
</dbReference>
<evidence type="ECO:0000256" key="3">
    <source>
        <dbReference type="ARBA" id="ARBA00023125"/>
    </source>
</evidence>
<dbReference type="SMART" id="SM00353">
    <property type="entry name" value="HLH"/>
    <property type="match status" value="1"/>
</dbReference>
<dbReference type="SUPFAM" id="SSF47459">
    <property type="entry name" value="HLH, helix-loop-helix DNA-binding domain"/>
    <property type="match status" value="1"/>
</dbReference>
<name>A0A507DD96_9FUNG</name>
<dbReference type="GO" id="GO:0000978">
    <property type="term" value="F:RNA polymerase II cis-regulatory region sequence-specific DNA binding"/>
    <property type="evidence" value="ECO:0007669"/>
    <property type="project" value="TreeGrafter"/>
</dbReference>
<comment type="caution">
    <text evidence="8">The sequence shown here is derived from an EMBL/GenBank/DDBJ whole genome shotgun (WGS) entry which is preliminary data.</text>
</comment>
<evidence type="ECO:0000256" key="5">
    <source>
        <dbReference type="ARBA" id="ARBA00023242"/>
    </source>
</evidence>
<dbReference type="OrthoDB" id="5778525at2759"/>
<feature type="compositionally biased region" description="Low complexity" evidence="6">
    <location>
        <begin position="314"/>
        <end position="324"/>
    </location>
</feature>
<evidence type="ECO:0000259" key="7">
    <source>
        <dbReference type="PROSITE" id="PS50888"/>
    </source>
</evidence>
<accession>A0A507DD96</accession>
<keyword evidence="4" id="KW-0804">Transcription</keyword>
<evidence type="ECO:0000256" key="2">
    <source>
        <dbReference type="ARBA" id="ARBA00023015"/>
    </source>
</evidence>
<feature type="compositionally biased region" description="Basic and acidic residues" evidence="6">
    <location>
        <begin position="398"/>
        <end position="412"/>
    </location>
</feature>
<evidence type="ECO:0000313" key="9">
    <source>
        <dbReference type="Proteomes" id="UP000320475"/>
    </source>
</evidence>
<gene>
    <name evidence="8" type="ORF">SeLEV6574_g01401</name>
</gene>
<feature type="compositionally biased region" description="Acidic residues" evidence="6">
    <location>
        <begin position="477"/>
        <end position="489"/>
    </location>
</feature>
<dbReference type="PANTHER" id="PTHR15741:SF27">
    <property type="entry name" value="TRANSCRIPTION FACTOR AP-4"/>
    <property type="match status" value="1"/>
</dbReference>
<sequence length="509" mass="55997">MLAGPLYDNGNGDDADDHILSKDEQFVFNAFLDSIIEPDHSPELLPATLHNQYSNALQQAASPYNASHMILNQPHYMQSHPSASSSIQPNTTVMVAIPQQQQQALSSRTSDSMVQNQFRMPHLLIPASPPRGVMYPHSYYSQQTHNGNQMSLSNSITKIEPQNIISNYFGYPYTRQQLPVPPSTTSPSYTAVTPSPVPGFINNSYNGTRNNISLKSSSMMPPVDARKNSVPQNCEVGREPAPLSISNVPFASVAVQPDTNNDARRRISLKRKASEKVGAVIKKIALQEAETSGEDDEIKEVNNIDGEDSEPLESIATSSSSGRSSSHDVVAHSNKTLMESDRSSPFAIPVTEARSTRRKNVHKKVACLPTPTPIDKQDEAETDSSSGRAKYRGSKPLLTEEEKRTNHIESEKKRRQNIRSGFDALTHLVPSLQTSHRLSEAEILQQTIGYVKTLLDTKGELKARASKLRIVLRDSPVEVDPEDSSDDEASNAPRRGRPHATESTGDDEV</sequence>
<dbReference type="Proteomes" id="UP000320475">
    <property type="component" value="Unassembled WGS sequence"/>
</dbReference>
<dbReference type="Pfam" id="PF00010">
    <property type="entry name" value="HLH"/>
    <property type="match status" value="1"/>
</dbReference>
<feature type="region of interest" description="Disordered" evidence="6">
    <location>
        <begin position="288"/>
        <end position="343"/>
    </location>
</feature>
<dbReference type="AlphaFoldDB" id="A0A507DD96"/>
<dbReference type="InterPro" id="IPR011598">
    <property type="entry name" value="bHLH_dom"/>
</dbReference>
<proteinExistence type="predicted"/>
<evidence type="ECO:0000256" key="4">
    <source>
        <dbReference type="ARBA" id="ARBA00023163"/>
    </source>
</evidence>
<evidence type="ECO:0000313" key="8">
    <source>
        <dbReference type="EMBL" id="TPX49574.1"/>
    </source>
</evidence>
<feature type="domain" description="BHLH" evidence="7">
    <location>
        <begin position="402"/>
        <end position="454"/>
    </location>
</feature>
<keyword evidence="2" id="KW-0805">Transcription regulation</keyword>
<dbReference type="CDD" id="cd11405">
    <property type="entry name" value="bHLHzip_MLXIP_like"/>
    <property type="match status" value="1"/>
</dbReference>
<dbReference type="InterPro" id="IPR052207">
    <property type="entry name" value="Max-like/E-box_TFs"/>
</dbReference>
<feature type="region of interest" description="Disordered" evidence="6">
    <location>
        <begin position="367"/>
        <end position="417"/>
    </location>
</feature>
<dbReference type="GO" id="GO:0046983">
    <property type="term" value="F:protein dimerization activity"/>
    <property type="evidence" value="ECO:0007669"/>
    <property type="project" value="InterPro"/>
</dbReference>
<dbReference type="EMBL" id="QEAM01000031">
    <property type="protein sequence ID" value="TPX49574.1"/>
    <property type="molecule type" value="Genomic_DNA"/>
</dbReference>
<keyword evidence="5" id="KW-0539">Nucleus</keyword>
<dbReference type="PANTHER" id="PTHR15741">
    <property type="entry name" value="BASIC HELIX-LOOP-HELIX ZIP TRANSCRIPTION FACTOR"/>
    <property type="match status" value="1"/>
</dbReference>
<dbReference type="GO" id="GO:0000981">
    <property type="term" value="F:DNA-binding transcription factor activity, RNA polymerase II-specific"/>
    <property type="evidence" value="ECO:0007669"/>
    <property type="project" value="TreeGrafter"/>
</dbReference>
<keyword evidence="3" id="KW-0238">DNA-binding</keyword>
<organism evidence="8 9">
    <name type="scientific">Synchytrium endobioticum</name>
    <dbReference type="NCBI Taxonomy" id="286115"/>
    <lineage>
        <taxon>Eukaryota</taxon>
        <taxon>Fungi</taxon>
        <taxon>Fungi incertae sedis</taxon>
        <taxon>Chytridiomycota</taxon>
        <taxon>Chytridiomycota incertae sedis</taxon>
        <taxon>Chytridiomycetes</taxon>
        <taxon>Synchytriales</taxon>
        <taxon>Synchytriaceae</taxon>
        <taxon>Synchytrium</taxon>
    </lineage>
</organism>
<dbReference type="PROSITE" id="PS50888">
    <property type="entry name" value="BHLH"/>
    <property type="match status" value="1"/>
</dbReference>
<dbReference type="VEuPathDB" id="FungiDB:SeMB42_g03597"/>
<feature type="region of interest" description="Disordered" evidence="6">
    <location>
        <begin position="473"/>
        <end position="509"/>
    </location>
</feature>